<dbReference type="GO" id="GO:0005730">
    <property type="term" value="C:nucleolus"/>
    <property type="evidence" value="ECO:0007669"/>
    <property type="project" value="TreeGrafter"/>
</dbReference>
<name>A0A0A9XGT6_LYGHE</name>
<evidence type="ECO:0000313" key="3">
    <source>
        <dbReference type="EMBL" id="JAQ14819.1"/>
    </source>
</evidence>
<dbReference type="InterPro" id="IPR015943">
    <property type="entry name" value="WD40/YVTN_repeat-like_dom_sf"/>
</dbReference>
<dbReference type="GO" id="GO:0042254">
    <property type="term" value="P:ribosome biogenesis"/>
    <property type="evidence" value="ECO:0007669"/>
    <property type="project" value="TreeGrafter"/>
</dbReference>
<dbReference type="InterPro" id="IPR051972">
    <property type="entry name" value="Glutamate-rich_WD_repeat"/>
</dbReference>
<dbReference type="Gene3D" id="2.130.10.10">
    <property type="entry name" value="YVTN repeat-like/Quinoprotein amine dehydrogenase"/>
    <property type="match status" value="1"/>
</dbReference>
<reference evidence="2" key="2">
    <citation type="submission" date="2014-07" db="EMBL/GenBank/DDBJ databases">
        <authorList>
            <person name="Hull J."/>
        </authorList>
    </citation>
    <scope>NUCLEOTIDE SEQUENCE</scope>
</reference>
<dbReference type="AlphaFoldDB" id="A0A0A9XGT6"/>
<reference evidence="3" key="3">
    <citation type="journal article" date="2016" name="Gigascience">
        <title>De novo construction of an expanded transcriptome assembly for the western tarnished plant bug, Lygus hesperus.</title>
        <authorList>
            <person name="Tassone E.E."/>
            <person name="Geib S.M."/>
            <person name="Hall B."/>
            <person name="Fabrick J.A."/>
            <person name="Brent C.S."/>
            <person name="Hull J.J."/>
        </authorList>
    </citation>
    <scope>NUCLEOTIDE SEQUENCE</scope>
</reference>
<protein>
    <submittedName>
        <fullName evidence="2">Ribosome assembly protein rrb1</fullName>
    </submittedName>
</protein>
<evidence type="ECO:0000313" key="2">
    <source>
        <dbReference type="EMBL" id="JAG19942.1"/>
    </source>
</evidence>
<organism evidence="2">
    <name type="scientific">Lygus hesperus</name>
    <name type="common">Western plant bug</name>
    <dbReference type="NCBI Taxonomy" id="30085"/>
    <lineage>
        <taxon>Eukaryota</taxon>
        <taxon>Metazoa</taxon>
        <taxon>Ecdysozoa</taxon>
        <taxon>Arthropoda</taxon>
        <taxon>Hexapoda</taxon>
        <taxon>Insecta</taxon>
        <taxon>Pterygota</taxon>
        <taxon>Neoptera</taxon>
        <taxon>Paraneoptera</taxon>
        <taxon>Hemiptera</taxon>
        <taxon>Heteroptera</taxon>
        <taxon>Panheteroptera</taxon>
        <taxon>Cimicomorpha</taxon>
        <taxon>Miridae</taxon>
        <taxon>Mirini</taxon>
        <taxon>Lygus</taxon>
    </lineage>
</organism>
<dbReference type="EMBL" id="GDHC01003810">
    <property type="protein sequence ID" value="JAQ14819.1"/>
    <property type="molecule type" value="Transcribed_RNA"/>
</dbReference>
<evidence type="ECO:0000256" key="1">
    <source>
        <dbReference type="SAM" id="MobiDB-lite"/>
    </source>
</evidence>
<sequence>MMLVCGTQADELNKNELVVLYVSNICRTKHDVESDDDSEDSYIGDDGGSDADSTHEDDNDDGVDQKNVNDGEPIIHHRTISHYGTANRVRCCPFIANKAATAMSNANSSGVGSNSNA</sequence>
<accession>A0A0A9XGT6</accession>
<feature type="compositionally biased region" description="Acidic residues" evidence="1">
    <location>
        <begin position="33"/>
        <end position="62"/>
    </location>
</feature>
<proteinExistence type="predicted"/>
<dbReference type="PANTHER" id="PTHR45903:SF1">
    <property type="entry name" value="GLUTAMATE-RICH WD REPEAT-CONTAINING PROTEIN 1"/>
    <property type="match status" value="1"/>
</dbReference>
<dbReference type="PANTHER" id="PTHR45903">
    <property type="entry name" value="GLUTAMATE-RICH WD REPEAT-CONTAINING PROTEIN 1"/>
    <property type="match status" value="1"/>
</dbReference>
<reference evidence="2" key="1">
    <citation type="journal article" date="2014" name="PLoS ONE">
        <title>Transcriptome-Based Identification of ABC Transporters in the Western Tarnished Plant Bug Lygus hesperus.</title>
        <authorList>
            <person name="Hull J.J."/>
            <person name="Chaney K."/>
            <person name="Geib S.M."/>
            <person name="Fabrick J.A."/>
            <person name="Brent C.S."/>
            <person name="Walsh D."/>
            <person name="Lavine L.C."/>
        </authorList>
    </citation>
    <scope>NUCLEOTIDE SEQUENCE</scope>
</reference>
<dbReference type="EMBL" id="GBHO01023662">
    <property type="protein sequence ID" value="JAG19942.1"/>
    <property type="molecule type" value="Transcribed_RNA"/>
</dbReference>
<gene>
    <name evidence="2" type="primary">rrb1_0</name>
    <name evidence="3" type="synonym">rrb1</name>
    <name evidence="2" type="ORF">CM83_4483</name>
    <name evidence="3" type="ORF">g.93708</name>
</gene>
<feature type="compositionally biased region" description="Basic and acidic residues" evidence="1">
    <location>
        <begin position="63"/>
        <end position="75"/>
    </location>
</feature>
<feature type="region of interest" description="Disordered" evidence="1">
    <location>
        <begin position="30"/>
        <end position="75"/>
    </location>
</feature>